<dbReference type="GO" id="GO:0008061">
    <property type="term" value="F:chitin binding"/>
    <property type="evidence" value="ECO:0007669"/>
    <property type="project" value="UniProtKB-KW"/>
</dbReference>
<evidence type="ECO:0000256" key="4">
    <source>
        <dbReference type="ARBA" id="ARBA00023157"/>
    </source>
</evidence>
<keyword evidence="3" id="KW-0677">Repeat</keyword>
<evidence type="ECO:0000256" key="7">
    <source>
        <dbReference type="SAM" id="SignalP"/>
    </source>
</evidence>
<dbReference type="SMART" id="SM00494">
    <property type="entry name" value="ChtBD2"/>
    <property type="match status" value="5"/>
</dbReference>
<dbReference type="InterPro" id="IPR002557">
    <property type="entry name" value="Chitin-bd_dom"/>
</dbReference>
<dbReference type="EMBL" id="BGZK01001059">
    <property type="protein sequence ID" value="GBP70016.1"/>
    <property type="molecule type" value="Genomic_DNA"/>
</dbReference>
<evidence type="ECO:0000313" key="9">
    <source>
        <dbReference type="EMBL" id="GBP70016.1"/>
    </source>
</evidence>
<dbReference type="Gene3D" id="2.170.140.10">
    <property type="entry name" value="Chitin binding domain"/>
    <property type="match status" value="5"/>
</dbReference>
<feature type="region of interest" description="Disordered" evidence="6">
    <location>
        <begin position="90"/>
        <end position="111"/>
    </location>
</feature>
<feature type="region of interest" description="Disordered" evidence="6">
    <location>
        <begin position="409"/>
        <end position="457"/>
    </location>
</feature>
<dbReference type="InterPro" id="IPR051940">
    <property type="entry name" value="Chitin_bind-dev_reg"/>
</dbReference>
<comment type="caution">
    <text evidence="9">The sequence shown here is derived from an EMBL/GenBank/DDBJ whole genome shotgun (WGS) entry which is preliminary data.</text>
</comment>
<dbReference type="STRING" id="151549.A0A4C1Y281"/>
<reference evidence="9 10" key="1">
    <citation type="journal article" date="2019" name="Commun. Biol.">
        <title>The bagworm genome reveals a unique fibroin gene that provides high tensile strength.</title>
        <authorList>
            <person name="Kono N."/>
            <person name="Nakamura H."/>
            <person name="Ohtoshi R."/>
            <person name="Tomita M."/>
            <person name="Numata K."/>
            <person name="Arakawa K."/>
        </authorList>
    </citation>
    <scope>NUCLEOTIDE SEQUENCE [LARGE SCALE GENOMIC DNA]</scope>
</reference>
<feature type="chain" id="PRO_5020023422" evidence="7">
    <location>
        <begin position="19"/>
        <end position="537"/>
    </location>
</feature>
<feature type="domain" description="Chitin-binding type-2" evidence="8">
    <location>
        <begin position="30"/>
        <end position="87"/>
    </location>
</feature>
<dbReference type="GO" id="GO:0005576">
    <property type="term" value="C:extracellular region"/>
    <property type="evidence" value="ECO:0007669"/>
    <property type="project" value="InterPro"/>
</dbReference>
<feature type="compositionally biased region" description="Low complexity" evidence="6">
    <location>
        <begin position="520"/>
        <end position="537"/>
    </location>
</feature>
<dbReference type="PROSITE" id="PS50940">
    <property type="entry name" value="CHIT_BIND_II"/>
    <property type="match status" value="5"/>
</dbReference>
<evidence type="ECO:0000256" key="2">
    <source>
        <dbReference type="ARBA" id="ARBA00022729"/>
    </source>
</evidence>
<gene>
    <name evidence="9" type="primary">Cht10</name>
    <name evidence="9" type="ORF">EVAR_39599_1</name>
</gene>
<organism evidence="9 10">
    <name type="scientific">Eumeta variegata</name>
    <name type="common">Bagworm moth</name>
    <name type="synonym">Eumeta japonica</name>
    <dbReference type="NCBI Taxonomy" id="151549"/>
    <lineage>
        <taxon>Eukaryota</taxon>
        <taxon>Metazoa</taxon>
        <taxon>Ecdysozoa</taxon>
        <taxon>Arthropoda</taxon>
        <taxon>Hexapoda</taxon>
        <taxon>Insecta</taxon>
        <taxon>Pterygota</taxon>
        <taxon>Neoptera</taxon>
        <taxon>Endopterygota</taxon>
        <taxon>Lepidoptera</taxon>
        <taxon>Glossata</taxon>
        <taxon>Ditrysia</taxon>
        <taxon>Tineoidea</taxon>
        <taxon>Psychidae</taxon>
        <taxon>Oiketicinae</taxon>
        <taxon>Eumeta</taxon>
    </lineage>
</organism>
<feature type="compositionally biased region" description="Polar residues" evidence="6">
    <location>
        <begin position="420"/>
        <end position="439"/>
    </location>
</feature>
<feature type="compositionally biased region" description="Polar residues" evidence="6">
    <location>
        <begin position="95"/>
        <end position="111"/>
    </location>
</feature>
<protein>
    <submittedName>
        <fullName evidence="9">Probable chitinase 10</fullName>
    </submittedName>
</protein>
<feature type="compositionally biased region" description="Polar residues" evidence="6">
    <location>
        <begin position="313"/>
        <end position="332"/>
    </location>
</feature>
<keyword evidence="10" id="KW-1185">Reference proteome</keyword>
<dbReference type="PANTHER" id="PTHR23301">
    <property type="entry name" value="CHITIN BINDING PERITROPHIN-A"/>
    <property type="match status" value="1"/>
</dbReference>
<evidence type="ECO:0000313" key="10">
    <source>
        <dbReference type="Proteomes" id="UP000299102"/>
    </source>
</evidence>
<feature type="compositionally biased region" description="Polar residues" evidence="6">
    <location>
        <begin position="200"/>
        <end position="212"/>
    </location>
</feature>
<evidence type="ECO:0000256" key="3">
    <source>
        <dbReference type="ARBA" id="ARBA00022737"/>
    </source>
</evidence>
<dbReference type="OrthoDB" id="9987187at2759"/>
<sequence length="537" mass="59366">MNVALALFGILWANVALAEQRKKAIFFPNDNGCPEDPSIDKLLPHENCNQFYKCTFGDLVLFDCYPGTLFNVQTDRCDWPEEVDCGDRLIPGMQSAPTTEAPSPTQTPEDINESTQAPIVTEDDNESVLFPNDNNCPEDPSVDKLLPHENCNQFYKCTFGKLVPFFCVPGTLFNVETMRCDWPEEVDCGDRQVPGDTDNPPATETPSPTQAPDVTEDNNESTQAPIVTEDDNESVLFPNDNNCPEDPSVDKLLPHENCNQFYKCTFGELVPFFCVPGTLFNVETMRCDWPEEVDCGDRLIPDDTVNPPATDAPSPTQAPTATEDNNTPTQAPVVTEDDNESTLSPNDNVCPEDYTVEKLLPHENCNQFYKCAHGEPVAMSCWPGLLFNPETMRCDWPEEVDCGDRLIPDDIVNPPATDAPSPTQAPTVTENNNTPTQAPVVTEDDNESTVSPNDNACPEDYTVDKLLPHENCNQFYKCAYGEPVAMSCWPGLLFNPETLRCDWPEEVDCGDRLIPDDIVNPPATDAPSPTSTNSNGE</sequence>
<evidence type="ECO:0000259" key="8">
    <source>
        <dbReference type="PROSITE" id="PS50940"/>
    </source>
</evidence>
<feature type="domain" description="Chitin-binding type-2" evidence="8">
    <location>
        <begin position="347"/>
        <end position="404"/>
    </location>
</feature>
<evidence type="ECO:0000256" key="1">
    <source>
        <dbReference type="ARBA" id="ARBA00022669"/>
    </source>
</evidence>
<feature type="signal peptide" evidence="7">
    <location>
        <begin position="1"/>
        <end position="18"/>
    </location>
</feature>
<feature type="domain" description="Chitin-binding type-2" evidence="8">
    <location>
        <begin position="240"/>
        <end position="297"/>
    </location>
</feature>
<keyword evidence="4" id="KW-1015">Disulfide bond</keyword>
<keyword evidence="5" id="KW-0325">Glycoprotein</keyword>
<feature type="region of interest" description="Disordered" evidence="6">
    <location>
        <begin position="298"/>
        <end position="349"/>
    </location>
</feature>
<dbReference type="InterPro" id="IPR036508">
    <property type="entry name" value="Chitin-bd_dom_sf"/>
</dbReference>
<feature type="domain" description="Chitin-binding type-2" evidence="8">
    <location>
        <begin position="133"/>
        <end position="190"/>
    </location>
</feature>
<feature type="region of interest" description="Disordered" evidence="6">
    <location>
        <begin position="514"/>
        <end position="537"/>
    </location>
</feature>
<feature type="region of interest" description="Disordered" evidence="6">
    <location>
        <begin position="189"/>
        <end position="233"/>
    </location>
</feature>
<evidence type="ECO:0000256" key="6">
    <source>
        <dbReference type="SAM" id="MobiDB-lite"/>
    </source>
</evidence>
<dbReference type="PANTHER" id="PTHR23301:SF0">
    <property type="entry name" value="CHITIN-BINDING TYPE-2 DOMAIN-CONTAINING PROTEIN-RELATED"/>
    <property type="match status" value="1"/>
</dbReference>
<keyword evidence="1" id="KW-0147">Chitin-binding</keyword>
<proteinExistence type="predicted"/>
<keyword evidence="2 7" id="KW-0732">Signal</keyword>
<evidence type="ECO:0000256" key="5">
    <source>
        <dbReference type="ARBA" id="ARBA00023180"/>
    </source>
</evidence>
<dbReference type="AlphaFoldDB" id="A0A4C1Y281"/>
<feature type="domain" description="Chitin-binding type-2" evidence="8">
    <location>
        <begin position="454"/>
        <end position="511"/>
    </location>
</feature>
<accession>A0A4C1Y281</accession>
<dbReference type="Pfam" id="PF01607">
    <property type="entry name" value="CBM_14"/>
    <property type="match status" value="5"/>
</dbReference>
<name>A0A4C1Y281_EUMVA</name>
<dbReference type="Proteomes" id="UP000299102">
    <property type="component" value="Unassembled WGS sequence"/>
</dbReference>
<dbReference type="SUPFAM" id="SSF57625">
    <property type="entry name" value="Invertebrate chitin-binding proteins"/>
    <property type="match status" value="5"/>
</dbReference>